<dbReference type="AlphaFoldDB" id="A0A0L8FVZ2"/>
<evidence type="ECO:0000313" key="1">
    <source>
        <dbReference type="EMBL" id="KOF68881.1"/>
    </source>
</evidence>
<name>A0A0L8FVZ2_OCTBM</name>
<feature type="non-terminal residue" evidence="1">
    <location>
        <position position="1"/>
    </location>
</feature>
<organism evidence="1">
    <name type="scientific">Octopus bimaculoides</name>
    <name type="common">California two-spotted octopus</name>
    <dbReference type="NCBI Taxonomy" id="37653"/>
    <lineage>
        <taxon>Eukaryota</taxon>
        <taxon>Metazoa</taxon>
        <taxon>Spiralia</taxon>
        <taxon>Lophotrochozoa</taxon>
        <taxon>Mollusca</taxon>
        <taxon>Cephalopoda</taxon>
        <taxon>Coleoidea</taxon>
        <taxon>Octopodiformes</taxon>
        <taxon>Octopoda</taxon>
        <taxon>Incirrata</taxon>
        <taxon>Octopodidae</taxon>
        <taxon>Octopus</taxon>
    </lineage>
</organism>
<protein>
    <submittedName>
        <fullName evidence="1">Uncharacterized protein</fullName>
    </submittedName>
</protein>
<sequence>FFFYIFQTPSLLQPPLVELIYYNKHQYYNHHCHRCNCGYHPHFFCPPPHRYSHHCYHSHYKHHYPTPTTSTSTLLFAIIIIISPPPIPP</sequence>
<proteinExistence type="predicted"/>
<gene>
    <name evidence="1" type="ORF">OCBIM_22006333mg</name>
</gene>
<reference evidence="1" key="1">
    <citation type="submission" date="2015-07" db="EMBL/GenBank/DDBJ databases">
        <title>MeaNS - Measles Nucleotide Surveillance Program.</title>
        <authorList>
            <person name="Tran T."/>
            <person name="Druce J."/>
        </authorList>
    </citation>
    <scope>NUCLEOTIDE SEQUENCE</scope>
    <source>
        <strain evidence="1">UCB-OBI-ISO-001</strain>
        <tissue evidence="1">Gonad</tissue>
    </source>
</reference>
<dbReference type="EMBL" id="KQ425878">
    <property type="protein sequence ID" value="KOF68881.1"/>
    <property type="molecule type" value="Genomic_DNA"/>
</dbReference>
<accession>A0A0L8FVZ2</accession>